<feature type="domain" description="DUF4123" evidence="1">
    <location>
        <begin position="37"/>
        <end position="136"/>
    </location>
</feature>
<dbReference type="RefSeq" id="WP_110683024.1">
    <property type="nucleotide sequence ID" value="NZ_QJRX01000006.1"/>
</dbReference>
<evidence type="ECO:0000313" key="2">
    <source>
        <dbReference type="EMBL" id="PYC23678.1"/>
    </source>
</evidence>
<organism evidence="2 3">
    <name type="scientific">Aquipseudomonas alcaligenes</name>
    <name type="common">Pseudomonas alcaligenes</name>
    <dbReference type="NCBI Taxonomy" id="43263"/>
    <lineage>
        <taxon>Bacteria</taxon>
        <taxon>Pseudomonadati</taxon>
        <taxon>Pseudomonadota</taxon>
        <taxon>Gammaproteobacteria</taxon>
        <taxon>Pseudomonadales</taxon>
        <taxon>Pseudomonadaceae</taxon>
        <taxon>Aquipseudomonas</taxon>
    </lineage>
</organism>
<comment type="caution">
    <text evidence="2">The sequence shown here is derived from an EMBL/GenBank/DDBJ whole genome shotgun (WGS) entry which is preliminary data.</text>
</comment>
<protein>
    <recommendedName>
        <fullName evidence="1">DUF4123 domain-containing protein</fullName>
    </recommendedName>
</protein>
<dbReference type="Proteomes" id="UP000248146">
    <property type="component" value="Unassembled WGS sequence"/>
</dbReference>
<reference evidence="2 3" key="1">
    <citation type="submission" date="2018-06" db="EMBL/GenBank/DDBJ databases">
        <title>Pseudomonas diversity within urban Lake Michigan freshwaters.</title>
        <authorList>
            <person name="Batrich M."/>
            <person name="Hatzopoulos T."/>
            <person name="Putonti C."/>
        </authorList>
    </citation>
    <scope>NUCLEOTIDE SEQUENCE [LARGE SCALE GENOMIC DNA]</scope>
    <source>
        <strain evidence="2 3">MB-090714</strain>
    </source>
</reference>
<dbReference type="EMBL" id="QJRX01000006">
    <property type="protein sequence ID" value="PYC23678.1"/>
    <property type="molecule type" value="Genomic_DNA"/>
</dbReference>
<name>A0A2V4KV55_AQUAC</name>
<dbReference type="InterPro" id="IPR025391">
    <property type="entry name" value="DUF4123"/>
</dbReference>
<gene>
    <name evidence="2" type="ORF">DMO17_13665</name>
</gene>
<accession>A0A2V4KV55</accession>
<dbReference type="OrthoDB" id="6801318at2"/>
<dbReference type="Pfam" id="PF13503">
    <property type="entry name" value="DUF4123"/>
    <property type="match status" value="1"/>
</dbReference>
<sequence length="280" mass="31612">MSPHDLVHDDWEAALKVGHTLAMVVELGLLTLEQRQLLYTEHAIWPLLEQPEVEHLRIEGPALIELSSHPFSTAALLNEHLAERAQQGWLSSPLSIIDLRQHLSDALACRNIDGEPLLIRSYAHNVLPLLHARHDQPWHAWLFGPIVHWWLPSRQGWQRLEGGAQSTPPTYQAIELDQRLVDELGVDPHAQALVAELQSEAPEVFSSDCHGERLNQAGQALFQARAVGLSRTQDQYFFALYSLLSGSPMSQHPQWPDMLQQVEQQGRELAEVQLEQDQPG</sequence>
<evidence type="ECO:0000313" key="3">
    <source>
        <dbReference type="Proteomes" id="UP000248146"/>
    </source>
</evidence>
<proteinExistence type="predicted"/>
<dbReference type="AlphaFoldDB" id="A0A2V4KV55"/>
<evidence type="ECO:0000259" key="1">
    <source>
        <dbReference type="Pfam" id="PF13503"/>
    </source>
</evidence>